<keyword evidence="3" id="KW-0547">Nucleotide-binding</keyword>
<dbReference type="Gene3D" id="1.10.10.10">
    <property type="entry name" value="Winged helix-like DNA-binding domain superfamily/Winged helix DNA-binding domain"/>
    <property type="match status" value="1"/>
</dbReference>
<reference evidence="3 4" key="1">
    <citation type="journal article" date="2018" name="Genome Announc.">
        <title>Complete genomes of two Megasphaera elsdenii strains, NCIMB 702410 and ATCC 25940.</title>
        <authorList>
            <person name="Hatmaker E.A."/>
            <person name="O'Dell K."/>
            <person name="Riley L.A."/>
            <person name="Klingeman D.M."/>
            <person name="Guss A.M."/>
        </authorList>
    </citation>
    <scope>NUCLEOTIDE SEQUENCE [LARGE SCALE GENOMIC DNA]</scope>
    <source>
        <strain evidence="3 4">NCIMB702410</strain>
    </source>
</reference>
<feature type="domain" description="Schlafen AlbA-2" evidence="2">
    <location>
        <begin position="10"/>
        <end position="129"/>
    </location>
</feature>
<proteinExistence type="predicted"/>
<protein>
    <submittedName>
        <fullName evidence="3">ATP-binding protein</fullName>
    </submittedName>
</protein>
<dbReference type="OrthoDB" id="9807907at2"/>
<dbReference type="Gene3D" id="3.30.565.60">
    <property type="match status" value="1"/>
</dbReference>
<dbReference type="InterPro" id="IPR011991">
    <property type="entry name" value="ArsR-like_HTH"/>
</dbReference>
<feature type="region of interest" description="Disordered" evidence="1">
    <location>
        <begin position="390"/>
        <end position="423"/>
    </location>
</feature>
<feature type="compositionally biased region" description="Low complexity" evidence="1">
    <location>
        <begin position="394"/>
        <end position="418"/>
    </location>
</feature>
<evidence type="ECO:0000313" key="4">
    <source>
        <dbReference type="Proteomes" id="UP000238358"/>
    </source>
</evidence>
<dbReference type="AlphaFoldDB" id="A0A2S0M605"/>
<evidence type="ECO:0000256" key="1">
    <source>
        <dbReference type="SAM" id="MobiDB-lite"/>
    </source>
</evidence>
<name>A0A2S0M605_MEGEL</name>
<dbReference type="PANTHER" id="PTHR30595">
    <property type="entry name" value="GLPR-RELATED TRANSCRIPTIONAL REPRESSOR"/>
    <property type="match status" value="1"/>
</dbReference>
<dbReference type="Proteomes" id="UP000238358">
    <property type="component" value="Chromosome"/>
</dbReference>
<dbReference type="RefSeq" id="WP_027895152.1">
    <property type="nucleotide sequence ID" value="NZ_CP027569.1"/>
</dbReference>
<dbReference type="PANTHER" id="PTHR30595:SF6">
    <property type="entry name" value="SCHLAFEN ALBA-2 DOMAIN-CONTAINING PROTEIN"/>
    <property type="match status" value="1"/>
</dbReference>
<dbReference type="InterPro" id="IPR036390">
    <property type="entry name" value="WH_DNA-bd_sf"/>
</dbReference>
<dbReference type="Pfam" id="PF13749">
    <property type="entry name" value="HATPase_c_4"/>
    <property type="match status" value="1"/>
</dbReference>
<dbReference type="Gene3D" id="3.30.950.30">
    <property type="entry name" value="Schlafen, AAA domain"/>
    <property type="match status" value="1"/>
</dbReference>
<dbReference type="Pfam" id="PF04326">
    <property type="entry name" value="SLFN_AlbA_2"/>
    <property type="match status" value="1"/>
</dbReference>
<dbReference type="Pfam" id="PF13412">
    <property type="entry name" value="HTH_24"/>
    <property type="match status" value="1"/>
</dbReference>
<evidence type="ECO:0000259" key="2">
    <source>
        <dbReference type="Pfam" id="PF04326"/>
    </source>
</evidence>
<dbReference type="InterPro" id="IPR038461">
    <property type="entry name" value="Schlafen_AlbA_2_dom_sf"/>
</dbReference>
<dbReference type="SUPFAM" id="SSF46785">
    <property type="entry name" value="Winged helix' DNA-binding domain"/>
    <property type="match status" value="1"/>
</dbReference>
<dbReference type="CDD" id="cd00090">
    <property type="entry name" value="HTH_ARSR"/>
    <property type="match status" value="1"/>
</dbReference>
<sequence length="488" mass="55158">MEKDSLLQGESKNVEYKEMVPEDSQKYMKSVVAFANGDGGRIVFGIEDGTMQVVGIPQNDLFRLMDAITNAVTDSCAPMIIPDLFVQEVKGKSLIILEIAPGMQRPYYIKKKGLVKGTYIRTAGTTRPADQAMLQELLLEGKNKFFDQQPIPNLKVKQADVAALCYSMRETAKKNAASDFQRQEIKELTVNQLISWGVLLEHKGHLIPTYAYAMLTHQAGYPPVVQCAVFKTEDRAVFIDKREIDAPIQEQVEKAYQYVLEKINMGARFQGVYRQDIYELPPDSIRELIANALVHRNYLEPGSIQIALFSDRLEVTSPGGLMRGVTPEKMKEGFSKIRNRALANAFAYMNLIEKWGSGFPRILRDCRDYGLREPEILDFDGDLRVNLYRKTDQTTDQTPKTDQTTDQTANQTKNTDQTGTNLSVKLNDKEEAILAYIQKKPDSTQSEIAMATSLSLGTIKYHTKKLQEKGCLKRMGTHRKGYWSVILK</sequence>
<evidence type="ECO:0000313" key="3">
    <source>
        <dbReference type="EMBL" id="AVO26890.1"/>
    </source>
</evidence>
<dbReference type="EMBL" id="CP027569">
    <property type="protein sequence ID" value="AVO26890.1"/>
    <property type="molecule type" value="Genomic_DNA"/>
</dbReference>
<dbReference type="GO" id="GO:0005524">
    <property type="term" value="F:ATP binding"/>
    <property type="evidence" value="ECO:0007669"/>
    <property type="project" value="UniProtKB-KW"/>
</dbReference>
<keyword evidence="3" id="KW-0067">ATP-binding</keyword>
<dbReference type="InterPro" id="IPR036388">
    <property type="entry name" value="WH-like_DNA-bd_sf"/>
</dbReference>
<gene>
    <name evidence="3" type="ORF">C6Y28_04280</name>
</gene>
<dbReference type="InterPro" id="IPR038475">
    <property type="entry name" value="RecG_C_sf"/>
</dbReference>
<dbReference type="InterPro" id="IPR007421">
    <property type="entry name" value="Schlafen_AlbA_2_dom"/>
</dbReference>
<organism evidence="3 4">
    <name type="scientific">Megasphaera elsdenii</name>
    <dbReference type="NCBI Taxonomy" id="907"/>
    <lineage>
        <taxon>Bacteria</taxon>
        <taxon>Bacillati</taxon>
        <taxon>Bacillota</taxon>
        <taxon>Negativicutes</taxon>
        <taxon>Veillonellales</taxon>
        <taxon>Veillonellaceae</taxon>
        <taxon>Megasphaera</taxon>
    </lineage>
</organism>
<accession>A0A2S0M605</accession>